<keyword evidence="1" id="KW-0812">Transmembrane</keyword>
<dbReference type="Proteomes" id="UP001610432">
    <property type="component" value="Unassembled WGS sequence"/>
</dbReference>
<name>A0ABR4LXS7_9EURO</name>
<evidence type="ECO:0000313" key="2">
    <source>
        <dbReference type="EMBL" id="KAL2869276.1"/>
    </source>
</evidence>
<feature type="transmembrane region" description="Helical" evidence="1">
    <location>
        <begin position="35"/>
        <end position="60"/>
    </location>
</feature>
<organism evidence="2 3">
    <name type="scientific">Aspergillus lucknowensis</name>
    <dbReference type="NCBI Taxonomy" id="176173"/>
    <lineage>
        <taxon>Eukaryota</taxon>
        <taxon>Fungi</taxon>
        <taxon>Dikarya</taxon>
        <taxon>Ascomycota</taxon>
        <taxon>Pezizomycotina</taxon>
        <taxon>Eurotiomycetes</taxon>
        <taxon>Eurotiomycetidae</taxon>
        <taxon>Eurotiales</taxon>
        <taxon>Aspergillaceae</taxon>
        <taxon>Aspergillus</taxon>
        <taxon>Aspergillus subgen. Nidulantes</taxon>
    </lineage>
</organism>
<comment type="caution">
    <text evidence="2">The sequence shown here is derived from an EMBL/GenBank/DDBJ whole genome shotgun (WGS) entry which is preliminary data.</text>
</comment>
<keyword evidence="3" id="KW-1185">Reference proteome</keyword>
<protein>
    <submittedName>
        <fullName evidence="2">Uncharacterized protein</fullName>
    </submittedName>
</protein>
<keyword evidence="1" id="KW-0472">Membrane</keyword>
<dbReference type="RefSeq" id="XP_070888255.1">
    <property type="nucleotide sequence ID" value="XM_071026001.1"/>
</dbReference>
<accession>A0ABR4LXS7</accession>
<proteinExistence type="predicted"/>
<evidence type="ECO:0000256" key="1">
    <source>
        <dbReference type="SAM" id="Phobius"/>
    </source>
</evidence>
<sequence length="100" mass="11529">MPSPSLNQLFVASWSRLRPRLLRLATVHRYYPLNFLALSIFQFFSLSCLIPSSNFFLFLFEHYSLASEIELHSLHYTEITAETTDTIEVGQLSRQFAPSG</sequence>
<gene>
    <name evidence="2" type="ORF">BJX67DRAFT_23526</name>
</gene>
<dbReference type="GeneID" id="98141073"/>
<dbReference type="EMBL" id="JBFXLQ010000010">
    <property type="protein sequence ID" value="KAL2869276.1"/>
    <property type="molecule type" value="Genomic_DNA"/>
</dbReference>
<keyword evidence="1" id="KW-1133">Transmembrane helix</keyword>
<evidence type="ECO:0000313" key="3">
    <source>
        <dbReference type="Proteomes" id="UP001610432"/>
    </source>
</evidence>
<reference evidence="2 3" key="1">
    <citation type="submission" date="2024-07" db="EMBL/GenBank/DDBJ databases">
        <title>Section-level genome sequencing and comparative genomics of Aspergillus sections Usti and Cavernicolus.</title>
        <authorList>
            <consortium name="Lawrence Berkeley National Laboratory"/>
            <person name="Nybo J.L."/>
            <person name="Vesth T.C."/>
            <person name="Theobald S."/>
            <person name="Frisvad J.C."/>
            <person name="Larsen T.O."/>
            <person name="Kjaerboelling I."/>
            <person name="Rothschild-Mancinelli K."/>
            <person name="Lyhne E.K."/>
            <person name="Kogle M.E."/>
            <person name="Barry K."/>
            <person name="Clum A."/>
            <person name="Na H."/>
            <person name="Ledsgaard L."/>
            <person name="Lin J."/>
            <person name="Lipzen A."/>
            <person name="Kuo A."/>
            <person name="Riley R."/>
            <person name="Mondo S."/>
            <person name="Labutti K."/>
            <person name="Haridas S."/>
            <person name="Pangalinan J."/>
            <person name="Salamov A.A."/>
            <person name="Simmons B.A."/>
            <person name="Magnuson J.K."/>
            <person name="Chen J."/>
            <person name="Drula E."/>
            <person name="Henrissat B."/>
            <person name="Wiebenga A."/>
            <person name="Lubbers R.J."/>
            <person name="Gomes A.C."/>
            <person name="Macurrencykelacurrency M.R."/>
            <person name="Stajich J."/>
            <person name="Grigoriev I.V."/>
            <person name="Mortensen U.H."/>
            <person name="De Vries R.P."/>
            <person name="Baker S.E."/>
            <person name="Andersen M.R."/>
        </authorList>
    </citation>
    <scope>NUCLEOTIDE SEQUENCE [LARGE SCALE GENOMIC DNA]</scope>
    <source>
        <strain evidence="2 3">CBS 449.75</strain>
    </source>
</reference>